<keyword evidence="2" id="KW-0285">Flavoprotein</keyword>
<dbReference type="InterPro" id="IPR004792">
    <property type="entry name" value="BaiN-like"/>
</dbReference>
<feature type="domain" description="RsdA/BaiN/AoA(So)-like insert" evidence="5">
    <location>
        <begin position="194"/>
        <end position="345"/>
    </location>
</feature>
<evidence type="ECO:0000256" key="1">
    <source>
        <dbReference type="ARBA" id="ARBA00001974"/>
    </source>
</evidence>
<keyword evidence="3" id="KW-0274">FAD</keyword>
<proteinExistence type="predicted"/>
<reference evidence="6 7" key="1">
    <citation type="submission" date="2020-05" db="EMBL/GenBank/DDBJ databases">
        <title>Azospirillum oleiclasticum sp. nov, a nitrogen-fixing and heavy crude oil-emulsifying bacterium isolated from the crude oil of Yumen Oilfield.</title>
        <authorList>
            <person name="Wu D."/>
            <person name="Cai M."/>
            <person name="Zhang X."/>
        </authorList>
    </citation>
    <scope>NUCLEOTIDE SEQUENCE [LARGE SCALE GENOMIC DNA]</scope>
    <source>
        <strain evidence="6 7">ROY-1-1-2</strain>
    </source>
</reference>
<dbReference type="InterPro" id="IPR036188">
    <property type="entry name" value="FAD/NAD-bd_sf"/>
</dbReference>
<dbReference type="InterPro" id="IPR023166">
    <property type="entry name" value="BaiN-like_dom_sf"/>
</dbReference>
<dbReference type="InterPro" id="IPR057661">
    <property type="entry name" value="RsdA/BaiN/AoA(So)_Rossmann"/>
</dbReference>
<evidence type="ECO:0000256" key="2">
    <source>
        <dbReference type="ARBA" id="ARBA00022630"/>
    </source>
</evidence>
<dbReference type="NCBIfam" id="TIGR00275">
    <property type="entry name" value="aminoacetone oxidase family FAD-binding enzyme"/>
    <property type="match status" value="1"/>
</dbReference>
<comment type="cofactor">
    <cofactor evidence="1">
        <name>FAD</name>
        <dbReference type="ChEBI" id="CHEBI:57692"/>
    </cofactor>
</comment>
<dbReference type="Pfam" id="PF22780">
    <property type="entry name" value="HI0933_like_1st"/>
    <property type="match status" value="1"/>
</dbReference>
<organism evidence="6 7">
    <name type="scientific">Azospirillum oleiclasticum</name>
    <dbReference type="NCBI Taxonomy" id="2735135"/>
    <lineage>
        <taxon>Bacteria</taxon>
        <taxon>Pseudomonadati</taxon>
        <taxon>Pseudomonadota</taxon>
        <taxon>Alphaproteobacteria</taxon>
        <taxon>Rhodospirillales</taxon>
        <taxon>Azospirillaceae</taxon>
        <taxon>Azospirillum</taxon>
    </lineage>
</organism>
<keyword evidence="7" id="KW-1185">Reference proteome</keyword>
<dbReference type="Gene3D" id="3.50.50.60">
    <property type="entry name" value="FAD/NAD(P)-binding domain"/>
    <property type="match status" value="1"/>
</dbReference>
<comment type="caution">
    <text evidence="6">The sequence shown here is derived from an EMBL/GenBank/DDBJ whole genome shotgun (WGS) entry which is preliminary data.</text>
</comment>
<evidence type="ECO:0000259" key="5">
    <source>
        <dbReference type="Pfam" id="PF22780"/>
    </source>
</evidence>
<dbReference type="InterPro" id="IPR022460">
    <property type="entry name" value="Flavoprotein_PP4765"/>
</dbReference>
<name>A0ABX2TDY2_9PROT</name>
<dbReference type="PRINTS" id="PR00419">
    <property type="entry name" value="ADXRDTASE"/>
</dbReference>
<dbReference type="Pfam" id="PF03486">
    <property type="entry name" value="HI0933_like"/>
    <property type="match status" value="1"/>
</dbReference>
<gene>
    <name evidence="6" type="ORF">HND93_21900</name>
</gene>
<dbReference type="PANTHER" id="PTHR42887">
    <property type="entry name" value="OS12G0638800 PROTEIN"/>
    <property type="match status" value="1"/>
</dbReference>
<dbReference type="Gene3D" id="1.10.8.260">
    <property type="entry name" value="HI0933 insert domain-like"/>
    <property type="match status" value="1"/>
</dbReference>
<evidence type="ECO:0000313" key="6">
    <source>
        <dbReference type="EMBL" id="NYZ22374.1"/>
    </source>
</evidence>
<dbReference type="PANTHER" id="PTHR42887:SF1">
    <property type="entry name" value="BLR3961 PROTEIN"/>
    <property type="match status" value="1"/>
</dbReference>
<dbReference type="SUPFAM" id="SSF51905">
    <property type="entry name" value="FAD/NAD(P)-binding domain"/>
    <property type="match status" value="1"/>
</dbReference>
<evidence type="ECO:0000256" key="3">
    <source>
        <dbReference type="ARBA" id="ARBA00022827"/>
    </source>
</evidence>
<dbReference type="Proteomes" id="UP000584642">
    <property type="component" value="Unassembled WGS sequence"/>
</dbReference>
<evidence type="ECO:0000259" key="4">
    <source>
        <dbReference type="Pfam" id="PF03486"/>
    </source>
</evidence>
<accession>A0ABX2TDY2</accession>
<sequence>MTAIPDLAVVGAGPAGLIAAERVAAAGHSVHVFDRMPGPARKFLLAGKSGLNITHAEPPDIFAGRYGEHAGFFRDCLAGFSPDDLRAWVHGLGVETFVGSSGRVFPVTMKASVLVRAWLRRLEGLGVVLRPRHRWTGWDADGALLFERPDGSALTVRPRATLLALGGASWPRTGSDGAWTGILAARGVELAPFRPSNMGFAVGWSDVFAERFAGHPVKSVVLSFNERRLKGEFVITRSGIEGSAVYVLSTALRDALERDGHASLTLDLKPDLTEEAVLDRLRKRRAADSMTNALRKTLRLPDVAMALLREGTGPEVFRDPVRLARSIKALDLPLTASAPIDRAISSAGGVRFAELDDRLMLRRLPGMFVAGEMLDWEAPTGGYLLQGCFATGVRAAEGILARLAE</sequence>
<dbReference type="EMBL" id="JABFDB010000016">
    <property type="protein sequence ID" value="NYZ22374.1"/>
    <property type="molecule type" value="Genomic_DNA"/>
</dbReference>
<dbReference type="Gene3D" id="2.40.30.10">
    <property type="entry name" value="Translation factors"/>
    <property type="match status" value="1"/>
</dbReference>
<dbReference type="SUPFAM" id="SSF160996">
    <property type="entry name" value="HI0933 insert domain-like"/>
    <property type="match status" value="1"/>
</dbReference>
<feature type="domain" description="RsdA/BaiN/AoA(So)-like Rossmann fold-like" evidence="4">
    <location>
        <begin position="6"/>
        <end position="397"/>
    </location>
</feature>
<dbReference type="NCBIfam" id="TIGR03862">
    <property type="entry name" value="flavo_PP4765"/>
    <property type="match status" value="1"/>
</dbReference>
<dbReference type="InterPro" id="IPR055178">
    <property type="entry name" value="RsdA/BaiN/AoA(So)-like_dom"/>
</dbReference>
<protein>
    <submittedName>
        <fullName evidence="6">TIGR03862 family flavoprotein</fullName>
    </submittedName>
</protein>
<dbReference type="RefSeq" id="WP_180284137.1">
    <property type="nucleotide sequence ID" value="NZ_JABFDB010000016.1"/>
</dbReference>
<evidence type="ECO:0000313" key="7">
    <source>
        <dbReference type="Proteomes" id="UP000584642"/>
    </source>
</evidence>